<accession>A0ABT8BIT6</accession>
<feature type="non-terminal residue" evidence="1">
    <location>
        <position position="1"/>
    </location>
</feature>
<reference evidence="2" key="1">
    <citation type="journal article" date="2019" name="Int. J. Syst. Evol. Microbiol.">
        <title>The Global Catalogue of Microorganisms (GCM) 10K type strain sequencing project: providing services to taxonomists for standard genome sequencing and annotation.</title>
        <authorList>
            <consortium name="The Broad Institute Genomics Platform"/>
            <consortium name="The Broad Institute Genome Sequencing Center for Infectious Disease"/>
            <person name="Wu L."/>
            <person name="Ma J."/>
        </authorList>
    </citation>
    <scope>NUCLEOTIDE SEQUENCE [LARGE SCALE GENOMIC DNA]</scope>
    <source>
        <strain evidence="2">CECT 7069</strain>
    </source>
</reference>
<organism evidence="1 2">
    <name type="scientific">Methylobacterium adhaesivum</name>
    <dbReference type="NCBI Taxonomy" id="333297"/>
    <lineage>
        <taxon>Bacteria</taxon>
        <taxon>Pseudomonadati</taxon>
        <taxon>Pseudomonadota</taxon>
        <taxon>Alphaproteobacteria</taxon>
        <taxon>Hyphomicrobiales</taxon>
        <taxon>Methylobacteriaceae</taxon>
        <taxon>Methylobacterium</taxon>
    </lineage>
</organism>
<name>A0ABT8BIT6_9HYPH</name>
<proteinExistence type="predicted"/>
<keyword evidence="2" id="KW-1185">Reference proteome</keyword>
<dbReference type="Proteomes" id="UP001224644">
    <property type="component" value="Unassembled WGS sequence"/>
</dbReference>
<evidence type="ECO:0000313" key="2">
    <source>
        <dbReference type="Proteomes" id="UP001224644"/>
    </source>
</evidence>
<gene>
    <name evidence="1" type="ORF">QWZ12_15430</name>
</gene>
<evidence type="ECO:0000313" key="1">
    <source>
        <dbReference type="EMBL" id="MDN3591991.1"/>
    </source>
</evidence>
<sequence length="75" mass="7979">SSTWLEAIPQGGPLFRRQAIGNFAGAQTVEDDGIADPEHRNLGVGDIGSSADVFIARSKIVLAVTAVVRRIFDVE</sequence>
<dbReference type="EMBL" id="JAUFPX010000015">
    <property type="protein sequence ID" value="MDN3591991.1"/>
    <property type="molecule type" value="Genomic_DNA"/>
</dbReference>
<comment type="caution">
    <text evidence="1">The sequence shown here is derived from an EMBL/GenBank/DDBJ whole genome shotgun (WGS) entry which is preliminary data.</text>
</comment>
<protein>
    <submittedName>
        <fullName evidence="1">Uncharacterized protein</fullName>
    </submittedName>
</protein>
<dbReference type="RefSeq" id="WP_290346216.1">
    <property type="nucleotide sequence ID" value="NZ_JAUFPX010000015.1"/>
</dbReference>